<accession>A0A1G2BHM1</accession>
<dbReference type="EMBL" id="MHKK01000058">
    <property type="protein sequence ID" value="OGY88713.1"/>
    <property type="molecule type" value="Genomic_DNA"/>
</dbReference>
<dbReference type="GO" id="GO:0070694">
    <property type="term" value="F:5-hydroxymethyl-dUMP N-hydrolase activity"/>
    <property type="evidence" value="ECO:0007669"/>
    <property type="project" value="TreeGrafter"/>
</dbReference>
<reference evidence="1 2" key="1">
    <citation type="journal article" date="2016" name="Nat. Commun.">
        <title>Thousands of microbial genomes shed light on interconnected biogeochemical processes in an aquifer system.</title>
        <authorList>
            <person name="Anantharaman K."/>
            <person name="Brown C.T."/>
            <person name="Hug L.A."/>
            <person name="Sharon I."/>
            <person name="Castelle C.J."/>
            <person name="Probst A.J."/>
            <person name="Thomas B.C."/>
            <person name="Singh A."/>
            <person name="Wilkins M.J."/>
            <person name="Karaoz U."/>
            <person name="Brodie E.L."/>
            <person name="Williams K.H."/>
            <person name="Hubbard S.S."/>
            <person name="Banfield J.F."/>
        </authorList>
    </citation>
    <scope>NUCLEOTIDE SEQUENCE [LARGE SCALE GENOMIC DNA]</scope>
</reference>
<proteinExistence type="predicted"/>
<protein>
    <recommendedName>
        <fullName evidence="3">2'-deoxynucleoside 5'-phosphate N-hydrolase 1</fullName>
    </recommendedName>
</protein>
<comment type="caution">
    <text evidence="1">The sequence shown here is derived from an EMBL/GenBank/DDBJ whole genome shotgun (WGS) entry which is preliminary data.</text>
</comment>
<dbReference type="GO" id="GO:0009159">
    <property type="term" value="P:deoxyribonucleoside monophosphate catabolic process"/>
    <property type="evidence" value="ECO:0007669"/>
    <property type="project" value="TreeGrafter"/>
</dbReference>
<gene>
    <name evidence="1" type="ORF">A2677_02230</name>
</gene>
<name>A0A1G2BHM1_9BACT</name>
<evidence type="ECO:0000313" key="2">
    <source>
        <dbReference type="Proteomes" id="UP000177817"/>
    </source>
</evidence>
<sequence length="161" mass="18124">MPKKIVYFAGAMRGDRVVADNMKAMVIFIRDELKYPVLTEHVVKDQPIESLPAEEIEKRDINWLDTATHVIAEISGASTGTGREIEYARTKGQLGKTPAYILCLYRADLKEKASPMIRGMDQKRYPNVTIAGYDTMDMAKKLIKKFLVPPPLKIRGGREGL</sequence>
<dbReference type="SUPFAM" id="SSF52309">
    <property type="entry name" value="N-(deoxy)ribosyltransferase-like"/>
    <property type="match status" value="1"/>
</dbReference>
<evidence type="ECO:0008006" key="3">
    <source>
        <dbReference type="Google" id="ProtNLM"/>
    </source>
</evidence>
<dbReference type="InterPro" id="IPR051239">
    <property type="entry name" value="2'-dNMP_N-hydrolase"/>
</dbReference>
<dbReference type="AlphaFoldDB" id="A0A1G2BHM1"/>
<dbReference type="PANTHER" id="PTHR15364">
    <property type="entry name" value="2'-DEOXYNUCLEOSIDE 5'-PHOSPHATE N-HYDROLASE 1"/>
    <property type="match status" value="1"/>
</dbReference>
<evidence type="ECO:0000313" key="1">
    <source>
        <dbReference type="EMBL" id="OGY88713.1"/>
    </source>
</evidence>
<dbReference type="Gene3D" id="3.40.50.450">
    <property type="match status" value="1"/>
</dbReference>
<organism evidence="1 2">
    <name type="scientific">Candidatus Komeilibacteria bacterium RIFCSPHIGHO2_01_FULL_52_14</name>
    <dbReference type="NCBI Taxonomy" id="1798549"/>
    <lineage>
        <taxon>Bacteria</taxon>
        <taxon>Candidatus Komeiliibacteriota</taxon>
    </lineage>
</organism>
<dbReference type="PANTHER" id="PTHR15364:SF0">
    <property type="entry name" value="2'-DEOXYNUCLEOSIDE 5'-PHOSPHATE N-HYDROLASE 1"/>
    <property type="match status" value="1"/>
</dbReference>
<dbReference type="Proteomes" id="UP000177817">
    <property type="component" value="Unassembled WGS sequence"/>
</dbReference>